<dbReference type="GO" id="GO:0006260">
    <property type="term" value="P:DNA replication"/>
    <property type="evidence" value="ECO:0007669"/>
    <property type="project" value="UniProtKB-KW"/>
</dbReference>
<dbReference type="HAMAP" id="MF_01588">
    <property type="entry name" value="DNA_ligase_A"/>
    <property type="match status" value="1"/>
</dbReference>
<evidence type="ECO:0000256" key="11">
    <source>
        <dbReference type="ARBA" id="ARBA00034005"/>
    </source>
</evidence>
<dbReference type="SUPFAM" id="SSF47781">
    <property type="entry name" value="RuvA domain 2-like"/>
    <property type="match status" value="1"/>
</dbReference>
<keyword evidence="9 13" id="KW-0520">NAD</keyword>
<dbReference type="Gene3D" id="2.40.50.140">
    <property type="entry name" value="Nucleic acid-binding proteins"/>
    <property type="match status" value="1"/>
</dbReference>
<keyword evidence="13" id="KW-0464">Manganese</keyword>
<dbReference type="NCBIfam" id="TIGR00575">
    <property type="entry name" value="dnlj"/>
    <property type="match status" value="1"/>
</dbReference>
<dbReference type="InterPro" id="IPR041663">
    <property type="entry name" value="DisA/LigA_HHH"/>
</dbReference>
<feature type="binding site" evidence="13">
    <location>
        <position position="425"/>
    </location>
    <ligand>
        <name>Zn(2+)</name>
        <dbReference type="ChEBI" id="CHEBI:29105"/>
    </ligand>
</feature>
<dbReference type="AlphaFoldDB" id="A0A8B4H9H9"/>
<organism evidence="17 18">
    <name type="scientific">Corynebacterium matruchotii</name>
    <dbReference type="NCBI Taxonomy" id="43768"/>
    <lineage>
        <taxon>Bacteria</taxon>
        <taxon>Bacillati</taxon>
        <taxon>Actinomycetota</taxon>
        <taxon>Actinomycetes</taxon>
        <taxon>Mycobacteriales</taxon>
        <taxon>Corynebacteriaceae</taxon>
        <taxon>Corynebacterium</taxon>
    </lineage>
</organism>
<keyword evidence="4 13" id="KW-0235">DNA replication</keyword>
<evidence type="ECO:0000256" key="7">
    <source>
        <dbReference type="ARBA" id="ARBA00022833"/>
    </source>
</evidence>
<comment type="caution">
    <text evidence="17">The sequence shown here is derived from an EMBL/GenBank/DDBJ whole genome shotgun (WGS) entry which is preliminary data.</text>
</comment>
<dbReference type="InterPro" id="IPR013839">
    <property type="entry name" value="DNAligase_adenylation"/>
</dbReference>
<evidence type="ECO:0000256" key="12">
    <source>
        <dbReference type="ARBA" id="ARBA00060881"/>
    </source>
</evidence>
<evidence type="ECO:0000256" key="3">
    <source>
        <dbReference type="ARBA" id="ARBA00022598"/>
    </source>
</evidence>
<feature type="binding site" evidence="13">
    <location>
        <begin position="51"/>
        <end position="55"/>
    </location>
    <ligand>
        <name>NAD(+)</name>
        <dbReference type="ChEBI" id="CHEBI:57540"/>
    </ligand>
</feature>
<evidence type="ECO:0000313" key="17">
    <source>
        <dbReference type="EMBL" id="SPW31867.1"/>
    </source>
</evidence>
<dbReference type="InterPro" id="IPR013840">
    <property type="entry name" value="DNAligase_N"/>
</dbReference>
<feature type="binding site" evidence="13">
    <location>
        <position position="422"/>
    </location>
    <ligand>
        <name>Zn(2+)</name>
        <dbReference type="ChEBI" id="CHEBI:29105"/>
    </ligand>
</feature>
<evidence type="ECO:0000256" key="15">
    <source>
        <dbReference type="SAM" id="MobiDB-lite"/>
    </source>
</evidence>
<dbReference type="EC" id="6.5.1.2" evidence="1 13"/>
<dbReference type="PIRSF" id="PIRSF001604">
    <property type="entry name" value="LigA"/>
    <property type="match status" value="1"/>
</dbReference>
<evidence type="ECO:0000256" key="9">
    <source>
        <dbReference type="ARBA" id="ARBA00023027"/>
    </source>
</evidence>
<dbReference type="Pfam" id="PF01653">
    <property type="entry name" value="DNA_ligase_aden"/>
    <property type="match status" value="1"/>
</dbReference>
<dbReference type="GO" id="GO:0006281">
    <property type="term" value="P:DNA repair"/>
    <property type="evidence" value="ECO:0007669"/>
    <property type="project" value="UniProtKB-KW"/>
</dbReference>
<comment type="function">
    <text evidence="13">DNA ligase that catalyzes the formation of phosphodiester linkages between 5'-phosphoryl and 3'-hydroxyl groups in double-stranded DNA using NAD as a coenzyme and as the energy source for the reaction. It is essential for DNA replication and repair of damaged DNA.</text>
</comment>
<dbReference type="InterPro" id="IPR001357">
    <property type="entry name" value="BRCT_dom"/>
</dbReference>
<keyword evidence="5 13" id="KW-0479">Metal-binding</keyword>
<dbReference type="NCBIfam" id="NF005932">
    <property type="entry name" value="PRK07956.1"/>
    <property type="match status" value="1"/>
</dbReference>
<dbReference type="Gene3D" id="3.30.470.30">
    <property type="entry name" value="DNA ligase/mRNA capping enzyme"/>
    <property type="match status" value="1"/>
</dbReference>
<dbReference type="Gene3D" id="3.40.50.10190">
    <property type="entry name" value="BRCT domain"/>
    <property type="match status" value="1"/>
</dbReference>
<proteinExistence type="inferred from homology"/>
<dbReference type="SUPFAM" id="SSF52113">
    <property type="entry name" value="BRCT domain"/>
    <property type="match status" value="1"/>
</dbReference>
<reference evidence="17 18" key="1">
    <citation type="submission" date="2018-06" db="EMBL/GenBank/DDBJ databases">
        <authorList>
            <consortium name="Pathogen Informatics"/>
            <person name="Doyle S."/>
        </authorList>
    </citation>
    <scope>NUCLEOTIDE SEQUENCE [LARGE SCALE GENOMIC DNA]</scope>
    <source>
        <strain evidence="17 18">NCTC10254</strain>
    </source>
</reference>
<dbReference type="InterPro" id="IPR036420">
    <property type="entry name" value="BRCT_dom_sf"/>
</dbReference>
<feature type="region of interest" description="Disordered" evidence="15">
    <location>
        <begin position="202"/>
        <end position="223"/>
    </location>
</feature>
<dbReference type="Pfam" id="PF00533">
    <property type="entry name" value="BRCT"/>
    <property type="match status" value="1"/>
</dbReference>
<sequence length="718" mass="78941">MSIVVVKLITMTNTPAETTDTQEIHQEWQRLASEVTRHRELYYNQTPEITDAEFDALFKKLEALEADHPELATPDSPTQQVGAPVESSFENVEHLERMLSLDNVFDEEELDEWLQRVDAPEYVTELKIDGLSLALVYRNGVLERAATRGDGRIGEDVTENAKVIQDVPHTLTATEEFPIPDLLEVRGEVFIAVEDFAEVNEQRQKDGGKPFANPRNAAAGSLRQKDVEAVRRRKLRMLCHGIGATEGFTPASQYHAYEALAAWGLPVSDYTKLVKTIDEVHKQVAYWEKHRGDAVCEMDGLVVKVDSIAEQRQLGATSRAPRWAIAYKYPPEEVQTKLLDIHEGVGRTGRVTPYAVMEPVSVAGSIVELATLHNQTEVKRKGVLIGDTVVIRKAGEIIPEVLGPVVERRDGTEREYVFPENCPSCGTKLAPQREGDVDWRCPNSQKCPAQVAARIKYLADRGRFDIEALGEKAAEDLVRSGVLVDEGGLFNLTEADLLRTSIYTTKKGTLNATGKKLLKNLETAKHTDLWRVMASLSIRMVGNTASRALASRYRSLDALRAATVEDIAETEGVGLVMAQSFKDWFEVQWHCDIVDQWAKSGVTVEDDASDRPEQVLAGLTVVVTGSLEGFTRDSAKEAIISRGGKASGSVSKKTDYVVVGEKAGSKEQKARDLGLTILDEAGFVQLLATGTVEAADDADDANDLDAAEATEVADAADE</sequence>
<dbReference type="CDD" id="cd00114">
    <property type="entry name" value="LIGANc"/>
    <property type="match status" value="1"/>
</dbReference>
<dbReference type="SUPFAM" id="SSF50249">
    <property type="entry name" value="Nucleic acid-binding proteins"/>
    <property type="match status" value="1"/>
</dbReference>
<evidence type="ECO:0000313" key="18">
    <source>
        <dbReference type="Proteomes" id="UP000249886"/>
    </source>
</evidence>
<dbReference type="PANTHER" id="PTHR23389:SF9">
    <property type="entry name" value="DNA LIGASE"/>
    <property type="match status" value="1"/>
</dbReference>
<dbReference type="SMART" id="SM00292">
    <property type="entry name" value="BRCT"/>
    <property type="match status" value="1"/>
</dbReference>
<evidence type="ECO:0000256" key="8">
    <source>
        <dbReference type="ARBA" id="ARBA00022842"/>
    </source>
</evidence>
<feature type="domain" description="BRCT" evidence="16">
    <location>
        <begin position="611"/>
        <end position="677"/>
    </location>
</feature>
<dbReference type="FunFam" id="3.40.50.10190:FF:000054">
    <property type="entry name" value="DNA ligase"/>
    <property type="match status" value="1"/>
</dbReference>
<evidence type="ECO:0000256" key="10">
    <source>
        <dbReference type="ARBA" id="ARBA00023204"/>
    </source>
</evidence>
<evidence type="ECO:0000256" key="1">
    <source>
        <dbReference type="ARBA" id="ARBA00012722"/>
    </source>
</evidence>
<name>A0A8B4H9H9_9CORY</name>
<comment type="similarity">
    <text evidence="12 13">Belongs to the NAD-dependent DNA ligase family. LigA subfamily.</text>
</comment>
<dbReference type="Gene3D" id="1.10.287.610">
    <property type="entry name" value="Helix hairpin bin"/>
    <property type="match status" value="1"/>
</dbReference>
<keyword evidence="7 13" id="KW-0862">Zinc</keyword>
<dbReference type="EMBL" id="UARK01000032">
    <property type="protein sequence ID" value="SPW31867.1"/>
    <property type="molecule type" value="Genomic_DNA"/>
</dbReference>
<feature type="binding site" evidence="13">
    <location>
        <position position="188"/>
    </location>
    <ligand>
        <name>NAD(+)</name>
        <dbReference type="ChEBI" id="CHEBI:57540"/>
    </ligand>
</feature>
<dbReference type="InterPro" id="IPR004149">
    <property type="entry name" value="Znf_DNAligase_C4"/>
</dbReference>
<dbReference type="InterPro" id="IPR004150">
    <property type="entry name" value="NAD_DNA_ligase_OB"/>
</dbReference>
<keyword evidence="6 13" id="KW-0227">DNA damage</keyword>
<feature type="binding site" evidence="13">
    <location>
        <position position="447"/>
    </location>
    <ligand>
        <name>Zn(2+)</name>
        <dbReference type="ChEBI" id="CHEBI:29105"/>
    </ligand>
</feature>
<dbReference type="Pfam" id="PF03119">
    <property type="entry name" value="DNA_ligase_ZBD"/>
    <property type="match status" value="1"/>
</dbReference>
<evidence type="ECO:0000256" key="6">
    <source>
        <dbReference type="ARBA" id="ARBA00022763"/>
    </source>
</evidence>
<dbReference type="GO" id="GO:0046872">
    <property type="term" value="F:metal ion binding"/>
    <property type="evidence" value="ECO:0007669"/>
    <property type="project" value="UniProtKB-KW"/>
</dbReference>
<dbReference type="GO" id="GO:0003911">
    <property type="term" value="F:DNA ligase (NAD+) activity"/>
    <property type="evidence" value="ECO:0007669"/>
    <property type="project" value="UniProtKB-UniRule"/>
</dbReference>
<dbReference type="SMART" id="SM00532">
    <property type="entry name" value="LIGANc"/>
    <property type="match status" value="1"/>
</dbReference>
<dbReference type="InterPro" id="IPR018239">
    <property type="entry name" value="DNA_ligase_AS"/>
</dbReference>
<protein>
    <recommendedName>
        <fullName evidence="2 13">DNA ligase</fullName>
        <ecNumber evidence="1 13">6.5.1.2</ecNumber>
    </recommendedName>
    <alternativeName>
        <fullName evidence="13">Polydeoxyribonucleotide synthase [NAD(+)]</fullName>
    </alternativeName>
</protein>
<feature type="binding site" evidence="13">
    <location>
        <position position="125"/>
    </location>
    <ligand>
        <name>NAD(+)</name>
        <dbReference type="ChEBI" id="CHEBI:57540"/>
    </ligand>
</feature>
<keyword evidence="10 13" id="KW-0234">DNA repair</keyword>
<feature type="binding site" evidence="13">
    <location>
        <position position="441"/>
    </location>
    <ligand>
        <name>Zn(2+)</name>
        <dbReference type="ChEBI" id="CHEBI:29105"/>
    </ligand>
</feature>
<dbReference type="PANTHER" id="PTHR23389">
    <property type="entry name" value="CHROMOSOME TRANSMISSION FIDELITY FACTOR 18"/>
    <property type="match status" value="1"/>
</dbReference>
<feature type="binding site" evidence="13">
    <location>
        <begin position="100"/>
        <end position="101"/>
    </location>
    <ligand>
        <name>NAD(+)</name>
        <dbReference type="ChEBI" id="CHEBI:57540"/>
    </ligand>
</feature>
<dbReference type="PROSITE" id="PS50172">
    <property type="entry name" value="BRCT"/>
    <property type="match status" value="1"/>
</dbReference>
<dbReference type="Pfam" id="PF12826">
    <property type="entry name" value="HHH_2"/>
    <property type="match status" value="1"/>
</dbReference>
<feature type="binding site" evidence="13">
    <location>
        <position position="148"/>
    </location>
    <ligand>
        <name>NAD(+)</name>
        <dbReference type="ChEBI" id="CHEBI:57540"/>
    </ligand>
</feature>
<dbReference type="PROSITE" id="PS01056">
    <property type="entry name" value="DNA_LIGASE_N2"/>
    <property type="match status" value="1"/>
</dbReference>
<feature type="active site" description="N6-AMP-lysine intermediate" evidence="13">
    <location>
        <position position="127"/>
    </location>
</feature>
<evidence type="ECO:0000256" key="13">
    <source>
        <dbReference type="HAMAP-Rule" id="MF_01588"/>
    </source>
</evidence>
<dbReference type="GO" id="GO:0005829">
    <property type="term" value="C:cytosol"/>
    <property type="evidence" value="ECO:0007669"/>
    <property type="project" value="TreeGrafter"/>
</dbReference>
<dbReference type="InterPro" id="IPR010994">
    <property type="entry name" value="RuvA_2-like"/>
</dbReference>
<evidence type="ECO:0000259" key="16">
    <source>
        <dbReference type="PROSITE" id="PS50172"/>
    </source>
</evidence>
<dbReference type="FunFam" id="3.30.470.30:FF:000001">
    <property type="entry name" value="DNA ligase"/>
    <property type="match status" value="1"/>
</dbReference>
<evidence type="ECO:0000256" key="4">
    <source>
        <dbReference type="ARBA" id="ARBA00022705"/>
    </source>
</evidence>
<dbReference type="CDD" id="cd17748">
    <property type="entry name" value="BRCT_DNA_ligase_like"/>
    <property type="match status" value="1"/>
</dbReference>
<comment type="cofactor">
    <cofactor evidence="13">
        <name>Mg(2+)</name>
        <dbReference type="ChEBI" id="CHEBI:18420"/>
    </cofactor>
    <cofactor evidence="13">
        <name>Mn(2+)</name>
        <dbReference type="ChEBI" id="CHEBI:29035"/>
    </cofactor>
</comment>
<dbReference type="InterPro" id="IPR033136">
    <property type="entry name" value="DNA_ligase_CS"/>
</dbReference>
<evidence type="ECO:0000256" key="14">
    <source>
        <dbReference type="RuleBase" id="RU000618"/>
    </source>
</evidence>
<keyword evidence="8 13" id="KW-0460">Magnesium</keyword>
<feature type="binding site" evidence="13">
    <location>
        <position position="328"/>
    </location>
    <ligand>
        <name>NAD(+)</name>
        <dbReference type="ChEBI" id="CHEBI:57540"/>
    </ligand>
</feature>
<dbReference type="FunFam" id="2.40.50.140:FF:000012">
    <property type="entry name" value="DNA ligase"/>
    <property type="match status" value="1"/>
</dbReference>
<dbReference type="PROSITE" id="PS01055">
    <property type="entry name" value="DNA_LIGASE_N1"/>
    <property type="match status" value="1"/>
</dbReference>
<keyword evidence="3 13" id="KW-0436">Ligase</keyword>
<feature type="binding site" evidence="13">
    <location>
        <position position="304"/>
    </location>
    <ligand>
        <name>NAD(+)</name>
        <dbReference type="ChEBI" id="CHEBI:57540"/>
    </ligand>
</feature>
<dbReference type="Pfam" id="PF03120">
    <property type="entry name" value="OB_DNA_ligase"/>
    <property type="match status" value="1"/>
</dbReference>
<evidence type="ECO:0000256" key="5">
    <source>
        <dbReference type="ARBA" id="ARBA00022723"/>
    </source>
</evidence>
<dbReference type="SUPFAM" id="SSF56091">
    <property type="entry name" value="DNA ligase/mRNA capping enzyme, catalytic domain"/>
    <property type="match status" value="1"/>
</dbReference>
<dbReference type="Gene3D" id="1.10.150.20">
    <property type="entry name" value="5' to 3' exonuclease, C-terminal subdomain"/>
    <property type="match status" value="2"/>
</dbReference>
<gene>
    <name evidence="17" type="primary">lig</name>
    <name evidence="13" type="synonym">ligA</name>
    <name evidence="17" type="ORF">NCTC10254_02266</name>
</gene>
<dbReference type="InterPro" id="IPR012340">
    <property type="entry name" value="NA-bd_OB-fold"/>
</dbReference>
<dbReference type="InterPro" id="IPR001679">
    <property type="entry name" value="DNA_ligase"/>
</dbReference>
<dbReference type="Proteomes" id="UP000249886">
    <property type="component" value="Unassembled WGS sequence"/>
</dbReference>
<evidence type="ECO:0000256" key="2">
    <source>
        <dbReference type="ARBA" id="ARBA00013308"/>
    </source>
</evidence>
<comment type="catalytic activity">
    <reaction evidence="11 13 14">
        <text>NAD(+) + (deoxyribonucleotide)n-3'-hydroxyl + 5'-phospho-(deoxyribonucleotide)m = (deoxyribonucleotide)n+m + AMP + beta-nicotinamide D-nucleotide.</text>
        <dbReference type="EC" id="6.5.1.2"/>
    </reaction>
</comment>
<dbReference type="Gene3D" id="6.20.10.30">
    <property type="match status" value="1"/>
</dbReference>
<accession>A0A8B4H9H9</accession>